<dbReference type="GO" id="GO:0071949">
    <property type="term" value="F:FAD binding"/>
    <property type="evidence" value="ECO:0007669"/>
    <property type="project" value="InterPro"/>
</dbReference>
<dbReference type="GO" id="GO:0004458">
    <property type="term" value="F:D-lactate dehydrogenase (cytochrome) activity"/>
    <property type="evidence" value="ECO:0007669"/>
    <property type="project" value="UniProtKB-EC"/>
</dbReference>
<dbReference type="PANTHER" id="PTHR11748:SF111">
    <property type="entry name" value="D-LACTATE DEHYDROGENASE, MITOCHONDRIAL-RELATED"/>
    <property type="match status" value="1"/>
</dbReference>
<evidence type="ECO:0000256" key="1">
    <source>
        <dbReference type="ARBA" id="ARBA00001974"/>
    </source>
</evidence>
<dbReference type="InterPro" id="IPR004113">
    <property type="entry name" value="FAD-bd_oxidored_4_C"/>
</dbReference>
<evidence type="ECO:0000259" key="9">
    <source>
        <dbReference type="PROSITE" id="PS51387"/>
    </source>
</evidence>
<accession>A0AAU7DNH4</accession>
<feature type="region of interest" description="Disordered" evidence="8">
    <location>
        <begin position="1"/>
        <end position="23"/>
    </location>
</feature>
<dbReference type="GO" id="GO:0008720">
    <property type="term" value="F:D-lactate dehydrogenase (NAD+) activity"/>
    <property type="evidence" value="ECO:0007669"/>
    <property type="project" value="TreeGrafter"/>
</dbReference>
<dbReference type="InterPro" id="IPR006094">
    <property type="entry name" value="Oxid_FAD_bind_N"/>
</dbReference>
<dbReference type="FunFam" id="3.30.465.10:FF:000056">
    <property type="entry name" value="Uncharacterized protein"/>
    <property type="match status" value="1"/>
</dbReference>
<dbReference type="EC" id="1.1.2.4" evidence="7"/>
<name>A0AAU7DNH4_9BACT</name>
<dbReference type="EMBL" id="CP121196">
    <property type="protein sequence ID" value="XBH18301.1"/>
    <property type="molecule type" value="Genomic_DNA"/>
</dbReference>
<organism evidence="10">
    <name type="scientific">Telmatobacter sp. DSM 110680</name>
    <dbReference type="NCBI Taxonomy" id="3036704"/>
    <lineage>
        <taxon>Bacteria</taxon>
        <taxon>Pseudomonadati</taxon>
        <taxon>Acidobacteriota</taxon>
        <taxon>Terriglobia</taxon>
        <taxon>Terriglobales</taxon>
        <taxon>Acidobacteriaceae</taxon>
        <taxon>Telmatobacter</taxon>
    </lineage>
</organism>
<dbReference type="Gene3D" id="3.30.465.10">
    <property type="match status" value="1"/>
</dbReference>
<protein>
    <recommendedName>
        <fullName evidence="7">D-lactate dehydrogenase (cytochrome)</fullName>
        <ecNumber evidence="7">1.1.2.4</ecNumber>
    </recommendedName>
</protein>
<dbReference type="Pfam" id="PF02913">
    <property type="entry name" value="FAD-oxidase_C"/>
    <property type="match status" value="1"/>
</dbReference>
<evidence type="ECO:0000313" key="10">
    <source>
        <dbReference type="EMBL" id="XBH18301.1"/>
    </source>
</evidence>
<feature type="compositionally biased region" description="Basic and acidic residues" evidence="8">
    <location>
        <begin position="1"/>
        <end position="16"/>
    </location>
</feature>
<dbReference type="InterPro" id="IPR016164">
    <property type="entry name" value="FAD-linked_Oxase-like_C"/>
</dbReference>
<dbReference type="AlphaFoldDB" id="A0AAU7DNH4"/>
<evidence type="ECO:0000256" key="7">
    <source>
        <dbReference type="ARBA" id="ARBA00038897"/>
    </source>
</evidence>
<dbReference type="GO" id="GO:1903457">
    <property type="term" value="P:lactate catabolic process"/>
    <property type="evidence" value="ECO:0007669"/>
    <property type="project" value="TreeGrafter"/>
</dbReference>
<reference evidence="10" key="1">
    <citation type="submission" date="2023-03" db="EMBL/GenBank/DDBJ databases">
        <title>Edaphobacter sp.</title>
        <authorList>
            <person name="Huber K.J."/>
            <person name="Papendorf J."/>
            <person name="Pilke C."/>
            <person name="Bunk B."/>
            <person name="Sproeer C."/>
            <person name="Pester M."/>
        </authorList>
    </citation>
    <scope>NUCLEOTIDE SEQUENCE</scope>
    <source>
        <strain evidence="10">DSM 110680</strain>
    </source>
</reference>
<comment type="similarity">
    <text evidence="2">Belongs to the FAD-binding oxidoreductase/transferase type 4 family.</text>
</comment>
<dbReference type="InterPro" id="IPR016166">
    <property type="entry name" value="FAD-bd_PCMH"/>
</dbReference>
<dbReference type="RefSeq" id="WP_348263525.1">
    <property type="nucleotide sequence ID" value="NZ_CP121196.1"/>
</dbReference>
<evidence type="ECO:0000256" key="4">
    <source>
        <dbReference type="ARBA" id="ARBA00022827"/>
    </source>
</evidence>
<feature type="domain" description="FAD-binding PCMH-type" evidence="9">
    <location>
        <begin position="19"/>
        <end position="196"/>
    </location>
</feature>
<gene>
    <name evidence="10" type="ORF">P8935_02970</name>
</gene>
<dbReference type="FunFam" id="1.10.45.10:FF:000001">
    <property type="entry name" value="D-lactate dehydrogenase mitochondrial"/>
    <property type="match status" value="1"/>
</dbReference>
<keyword evidence="5" id="KW-0809">Transit peptide</keyword>
<dbReference type="SUPFAM" id="SSF55103">
    <property type="entry name" value="FAD-linked oxidases, C-terminal domain"/>
    <property type="match status" value="1"/>
</dbReference>
<dbReference type="Gene3D" id="3.30.70.2740">
    <property type="match status" value="1"/>
</dbReference>
<dbReference type="SUPFAM" id="SSF56176">
    <property type="entry name" value="FAD-binding/transporter-associated domain-like"/>
    <property type="match status" value="1"/>
</dbReference>
<dbReference type="InterPro" id="IPR016169">
    <property type="entry name" value="FAD-bd_PCMH_sub2"/>
</dbReference>
<dbReference type="Pfam" id="PF01565">
    <property type="entry name" value="FAD_binding_4"/>
    <property type="match status" value="1"/>
</dbReference>
<evidence type="ECO:0000256" key="6">
    <source>
        <dbReference type="ARBA" id="ARBA00023002"/>
    </source>
</evidence>
<dbReference type="PROSITE" id="PS51387">
    <property type="entry name" value="FAD_PCMH"/>
    <property type="match status" value="1"/>
</dbReference>
<dbReference type="FunFam" id="3.30.70.2740:FF:000001">
    <property type="entry name" value="D-lactate dehydrogenase mitochondrial"/>
    <property type="match status" value="1"/>
</dbReference>
<keyword evidence="6" id="KW-0560">Oxidoreductase</keyword>
<keyword evidence="4" id="KW-0274">FAD</keyword>
<dbReference type="Gene3D" id="1.10.45.10">
    <property type="entry name" value="Vanillyl-alcohol Oxidase, Chain A, domain 4"/>
    <property type="match status" value="1"/>
</dbReference>
<sequence length="438" mass="47031">MSAAEVMREHHSHGESTHPPALPDLVCFPRSTDEVSEILRVSARHGLPVVPFGAGTSLEGHVHAVRGGICIDMRQMNRVLRISAADMDVTVEAGISRGQLIKALESTGLTFFIDPGADATIGGMASTRASGTTAVRYGTMRENVLGLTVVLADGRVIHTGTRARKSSAGYDLTHLFVGAEGTLGVITEVTLRLHALPESVAVAVSAFPTVKDAVETVIEVIQLGVGVARIEFLDDRMVAAINRYSHLDLVEQPTVLFEFHGISESVVAESARLAEQLALEHSASGLSWESSPAGRERLWRARHDAYYASRAVRPFSSVLTTDVCVPISRLAECIVATRADLDRVGFAATIVGHVGDGNFHVLCALGPEQIEEADAFAHRLVERAHVMGGTCTGEHGVGYGKKKYLEAEHGEALDTMRTLKRALDPENRMNPGKIVDLD</sequence>
<dbReference type="InterPro" id="IPR016171">
    <property type="entry name" value="Vanillyl_alc_oxidase_C-sub2"/>
</dbReference>
<evidence type="ECO:0000256" key="5">
    <source>
        <dbReference type="ARBA" id="ARBA00022946"/>
    </source>
</evidence>
<evidence type="ECO:0000256" key="2">
    <source>
        <dbReference type="ARBA" id="ARBA00008000"/>
    </source>
</evidence>
<dbReference type="InterPro" id="IPR036318">
    <property type="entry name" value="FAD-bd_PCMH-like_sf"/>
</dbReference>
<proteinExistence type="inferred from homology"/>
<keyword evidence="3" id="KW-0285">Flavoprotein</keyword>
<evidence type="ECO:0000256" key="8">
    <source>
        <dbReference type="SAM" id="MobiDB-lite"/>
    </source>
</evidence>
<comment type="cofactor">
    <cofactor evidence="1">
        <name>FAD</name>
        <dbReference type="ChEBI" id="CHEBI:57692"/>
    </cofactor>
</comment>
<dbReference type="PANTHER" id="PTHR11748">
    <property type="entry name" value="D-LACTATE DEHYDROGENASE"/>
    <property type="match status" value="1"/>
</dbReference>
<evidence type="ECO:0000256" key="3">
    <source>
        <dbReference type="ARBA" id="ARBA00022630"/>
    </source>
</evidence>